<protein>
    <submittedName>
        <fullName evidence="6">Pyridine nucleotide-disulfide oxidoreductase</fullName>
    </submittedName>
</protein>
<dbReference type="InterPro" id="IPR036188">
    <property type="entry name" value="FAD/NAD-bd_sf"/>
</dbReference>
<dbReference type="SUPFAM" id="SSF51905">
    <property type="entry name" value="FAD/NAD(P)-binding domain"/>
    <property type="match status" value="1"/>
</dbReference>
<evidence type="ECO:0000256" key="3">
    <source>
        <dbReference type="ARBA" id="ARBA00022630"/>
    </source>
</evidence>
<comment type="cofactor">
    <cofactor evidence="1">
        <name>FAD</name>
        <dbReference type="ChEBI" id="CHEBI:57692"/>
    </cofactor>
</comment>
<gene>
    <name evidence="6" type="ORF">BC6307_22520</name>
</gene>
<dbReference type="EMBL" id="CP018866">
    <property type="protein sequence ID" value="AST93851.1"/>
    <property type="molecule type" value="Genomic_DNA"/>
</dbReference>
<dbReference type="AlphaFoldDB" id="A0A223KWL5"/>
<accession>A0A223KWL5</accession>
<evidence type="ECO:0000256" key="2">
    <source>
        <dbReference type="ARBA" id="ARBA00011738"/>
    </source>
</evidence>
<reference evidence="6 7" key="1">
    <citation type="submission" date="2016-12" db="EMBL/GenBank/DDBJ databases">
        <title>The whole genome sequencing and assembly of Bacillus cohnii DSM 6307T strain.</title>
        <authorList>
            <person name="Lee Y.-J."/>
            <person name="Yi H."/>
            <person name="Bahn Y.-S."/>
            <person name="Kim J.F."/>
            <person name="Lee D.-W."/>
        </authorList>
    </citation>
    <scope>NUCLEOTIDE SEQUENCE [LARGE SCALE GENOMIC DNA]</scope>
    <source>
        <strain evidence="6 7">DSM 6307</strain>
    </source>
</reference>
<evidence type="ECO:0000313" key="6">
    <source>
        <dbReference type="EMBL" id="AST93851.1"/>
    </source>
</evidence>
<keyword evidence="4" id="KW-0560">Oxidoreductase</keyword>
<name>A0A223KWL5_9BACI</name>
<sequence>MFDCIIIGGGIAGLQGAIQLGRYDHQVLVIDDYNGRSSICHSYHNILGWPNGISGIELRKIGTEQAKRLGVQFLNDKVVEMKKVNRKFAVSLLDGTKYEGKTILLATGLKDNIPPFASIYPCLGHTVYVCPDCDGYEIKGKKTIVLGAGDVGANMALTLTYWSNDILYVNDSEKEIDKNLQSQLDEKNIVTVNERIAEVLAKEEKFQGVQLTNGEEIKGERGFIAYGGNKVKSDLAKQLEVEMLENKHIITDPRTKMTNIKNVWAAGDVVAHSEQVTIAMGEGSQAAIWIHKTLMEKGTDT</sequence>
<dbReference type="Proteomes" id="UP000215224">
    <property type="component" value="Chromosome"/>
</dbReference>
<evidence type="ECO:0000256" key="4">
    <source>
        <dbReference type="ARBA" id="ARBA00023002"/>
    </source>
</evidence>
<evidence type="ECO:0000259" key="5">
    <source>
        <dbReference type="Pfam" id="PF07992"/>
    </source>
</evidence>
<feature type="domain" description="FAD/NAD(P)-binding" evidence="5">
    <location>
        <begin position="2"/>
        <end position="283"/>
    </location>
</feature>
<dbReference type="PRINTS" id="PR00469">
    <property type="entry name" value="PNDRDTASEII"/>
</dbReference>
<evidence type="ECO:0000256" key="1">
    <source>
        <dbReference type="ARBA" id="ARBA00001974"/>
    </source>
</evidence>
<dbReference type="Pfam" id="PF07992">
    <property type="entry name" value="Pyr_redox_2"/>
    <property type="match status" value="1"/>
</dbReference>
<dbReference type="PANTHER" id="PTHR48105">
    <property type="entry name" value="THIOREDOXIN REDUCTASE 1-RELATED-RELATED"/>
    <property type="match status" value="1"/>
</dbReference>
<dbReference type="InterPro" id="IPR050097">
    <property type="entry name" value="Ferredoxin-NADP_redctase_2"/>
</dbReference>
<dbReference type="GO" id="GO:0016491">
    <property type="term" value="F:oxidoreductase activity"/>
    <property type="evidence" value="ECO:0007669"/>
    <property type="project" value="UniProtKB-KW"/>
</dbReference>
<dbReference type="Gene3D" id="3.50.50.60">
    <property type="entry name" value="FAD/NAD(P)-binding domain"/>
    <property type="match status" value="2"/>
</dbReference>
<keyword evidence="7" id="KW-1185">Reference proteome</keyword>
<dbReference type="PRINTS" id="PR00368">
    <property type="entry name" value="FADPNR"/>
</dbReference>
<dbReference type="KEGG" id="bcoh:BC6307_22520"/>
<organism evidence="6 7">
    <name type="scientific">Sutcliffiella cohnii</name>
    <dbReference type="NCBI Taxonomy" id="33932"/>
    <lineage>
        <taxon>Bacteria</taxon>
        <taxon>Bacillati</taxon>
        <taxon>Bacillota</taxon>
        <taxon>Bacilli</taxon>
        <taxon>Bacillales</taxon>
        <taxon>Bacillaceae</taxon>
        <taxon>Sutcliffiella</taxon>
    </lineage>
</organism>
<dbReference type="STRING" id="1314751.GCA_001591425_02249"/>
<keyword evidence="3" id="KW-0285">Flavoprotein</keyword>
<comment type="subunit">
    <text evidence="2">Homodimer.</text>
</comment>
<dbReference type="InterPro" id="IPR023753">
    <property type="entry name" value="FAD/NAD-binding_dom"/>
</dbReference>
<dbReference type="RefSeq" id="WP_066415988.1">
    <property type="nucleotide sequence ID" value="NZ_CP018866.1"/>
</dbReference>
<proteinExistence type="predicted"/>
<evidence type="ECO:0000313" key="7">
    <source>
        <dbReference type="Proteomes" id="UP000215224"/>
    </source>
</evidence>